<dbReference type="EMBL" id="BOSE01000004">
    <property type="protein sequence ID" value="GIP17149.1"/>
    <property type="molecule type" value="Genomic_DNA"/>
</dbReference>
<organism evidence="4 5">
    <name type="scientific">Paenibacillus montaniterrae</name>
    <dbReference type="NCBI Taxonomy" id="429341"/>
    <lineage>
        <taxon>Bacteria</taxon>
        <taxon>Bacillati</taxon>
        <taxon>Bacillota</taxon>
        <taxon>Bacilli</taxon>
        <taxon>Bacillales</taxon>
        <taxon>Paenibacillaceae</taxon>
        <taxon>Paenibacillus</taxon>
    </lineage>
</organism>
<gene>
    <name evidence="4" type="ORF">J40TS1_27910</name>
</gene>
<dbReference type="GO" id="GO:0006465">
    <property type="term" value="P:signal peptide processing"/>
    <property type="evidence" value="ECO:0007669"/>
    <property type="project" value="TreeGrafter"/>
</dbReference>
<proteinExistence type="inferred from homology"/>
<feature type="transmembrane region" description="Helical" evidence="2">
    <location>
        <begin position="38"/>
        <end position="69"/>
    </location>
</feature>
<evidence type="ECO:0000256" key="1">
    <source>
        <dbReference type="ARBA" id="ARBA00005801"/>
    </source>
</evidence>
<comment type="caution">
    <text evidence="4">The sequence shown here is derived from an EMBL/GenBank/DDBJ whole genome shotgun (WGS) entry which is preliminary data.</text>
</comment>
<sequence length="170" mass="18321">MSIHLWLALGIAVIALFYDVTQFRIPNWLSIMAVLTGFIYHIAFAGLAGAAASLLGLAAGFIPMLLLYWCKGIGAGDVKLFAGFGAIVGAGTVIQLIAASFIFGGFISLGFLAYRMLLKLAKRHSYFSNALLIEAPSNDKLLLFGIHKLHQFPFMLAVAPAMLAIWVMSL</sequence>
<dbReference type="Pfam" id="PF01478">
    <property type="entry name" value="Peptidase_A24"/>
    <property type="match status" value="1"/>
</dbReference>
<comment type="similarity">
    <text evidence="1">Belongs to the peptidase A24 family.</text>
</comment>
<evidence type="ECO:0000259" key="3">
    <source>
        <dbReference type="Pfam" id="PF01478"/>
    </source>
</evidence>
<dbReference type="Gene3D" id="1.20.120.1220">
    <property type="match status" value="1"/>
</dbReference>
<protein>
    <recommendedName>
        <fullName evidence="3">Prepilin type IV endopeptidase peptidase domain-containing protein</fullName>
    </recommendedName>
</protein>
<keyword evidence="2" id="KW-0812">Transmembrane</keyword>
<dbReference type="RefSeq" id="WP_213516104.1">
    <property type="nucleotide sequence ID" value="NZ_BOSE01000004.1"/>
</dbReference>
<evidence type="ECO:0000313" key="5">
    <source>
        <dbReference type="Proteomes" id="UP000683139"/>
    </source>
</evidence>
<dbReference type="InterPro" id="IPR050882">
    <property type="entry name" value="Prepilin_peptidase/N-MTase"/>
</dbReference>
<dbReference type="AlphaFoldDB" id="A0A919YS13"/>
<feature type="transmembrane region" description="Helical" evidence="2">
    <location>
        <begin position="149"/>
        <end position="168"/>
    </location>
</feature>
<reference evidence="4" key="1">
    <citation type="submission" date="2021-03" db="EMBL/GenBank/DDBJ databases">
        <title>Antimicrobial resistance genes in bacteria isolated from Japanese honey, and their potential for conferring macrolide and lincosamide resistance in the American foulbrood pathogen Paenibacillus larvae.</title>
        <authorList>
            <person name="Okamoto M."/>
            <person name="Kumagai M."/>
            <person name="Kanamori H."/>
            <person name="Takamatsu D."/>
        </authorList>
    </citation>
    <scope>NUCLEOTIDE SEQUENCE</scope>
    <source>
        <strain evidence="4">J40TS1</strain>
    </source>
</reference>
<keyword evidence="5" id="KW-1185">Reference proteome</keyword>
<feature type="domain" description="Prepilin type IV endopeptidase peptidase" evidence="3">
    <location>
        <begin position="7"/>
        <end position="108"/>
    </location>
</feature>
<dbReference type="Proteomes" id="UP000683139">
    <property type="component" value="Unassembled WGS sequence"/>
</dbReference>
<dbReference type="GO" id="GO:0005886">
    <property type="term" value="C:plasma membrane"/>
    <property type="evidence" value="ECO:0007669"/>
    <property type="project" value="TreeGrafter"/>
</dbReference>
<name>A0A919YS13_9BACL</name>
<keyword evidence="2" id="KW-0472">Membrane</keyword>
<dbReference type="GO" id="GO:0004190">
    <property type="term" value="F:aspartic-type endopeptidase activity"/>
    <property type="evidence" value="ECO:0007669"/>
    <property type="project" value="InterPro"/>
</dbReference>
<dbReference type="PANTHER" id="PTHR30487:SF0">
    <property type="entry name" value="PREPILIN LEADER PEPTIDASE_N-METHYLTRANSFERASE-RELATED"/>
    <property type="match status" value="1"/>
</dbReference>
<evidence type="ECO:0000256" key="2">
    <source>
        <dbReference type="SAM" id="Phobius"/>
    </source>
</evidence>
<dbReference type="PANTHER" id="PTHR30487">
    <property type="entry name" value="TYPE 4 PREPILIN-LIKE PROTEINS LEADER PEPTIDE-PROCESSING ENZYME"/>
    <property type="match status" value="1"/>
</dbReference>
<keyword evidence="2" id="KW-1133">Transmembrane helix</keyword>
<feature type="transmembrane region" description="Helical" evidence="2">
    <location>
        <begin position="81"/>
        <end position="114"/>
    </location>
</feature>
<evidence type="ECO:0000313" key="4">
    <source>
        <dbReference type="EMBL" id="GIP17149.1"/>
    </source>
</evidence>
<accession>A0A919YS13</accession>
<dbReference type="InterPro" id="IPR000045">
    <property type="entry name" value="Prepilin_IV_endopep_pep"/>
</dbReference>